<dbReference type="GO" id="GO:0016787">
    <property type="term" value="F:hydrolase activity"/>
    <property type="evidence" value="ECO:0007669"/>
    <property type="project" value="UniProtKB-UniRule"/>
</dbReference>
<dbReference type="CDD" id="cd07209">
    <property type="entry name" value="Pat_hypo_Ecoli_Z1214_like"/>
    <property type="match status" value="1"/>
</dbReference>
<feature type="short sequence motif" description="GXSXG" evidence="4">
    <location>
        <begin position="38"/>
        <end position="42"/>
    </location>
</feature>
<evidence type="ECO:0000256" key="4">
    <source>
        <dbReference type="PROSITE-ProRule" id="PRU01161"/>
    </source>
</evidence>
<keyword evidence="1 4" id="KW-0378">Hydrolase</keyword>
<comment type="caution">
    <text evidence="5">The sequence shown here is derived from an EMBL/GenBank/DDBJ whole genome shotgun (WGS) entry which is preliminary data.</text>
</comment>
<sequence>MKIGLVLSGGGARGAYQIGVWKALKELKLDRYIEVVSGTSIGALNAILFCQGDIEKAENAWLNISKEKVLPTDNKDLNIKGFLISLGLKNMNLVKKCMPKMIDTGSLSREGLTDIMNKYVNFKDIENCNKLCYAACTELTTFQPKYFKINGYPEKNIRSILFASSALPMIYESEEFESIKYVDGGMADNVPVQPVYGENCDIIIVVHLSKDSHINKKLFPNTKIIEIYPSVMEEGVLDGILDFVPESAEKRIKLGYMDTIDYLKPIMDLGVLVFKHKPIPDIDTQKVLNYVKDKFVKKI</sequence>
<dbReference type="GO" id="GO:0016042">
    <property type="term" value="P:lipid catabolic process"/>
    <property type="evidence" value="ECO:0007669"/>
    <property type="project" value="UniProtKB-UniRule"/>
</dbReference>
<evidence type="ECO:0000256" key="1">
    <source>
        <dbReference type="ARBA" id="ARBA00022801"/>
    </source>
</evidence>
<dbReference type="SUPFAM" id="SSF52151">
    <property type="entry name" value="FabD/lysophospholipase-like"/>
    <property type="match status" value="1"/>
</dbReference>
<feature type="active site" description="Proton acceptor" evidence="4">
    <location>
        <position position="183"/>
    </location>
</feature>
<dbReference type="Pfam" id="PF01734">
    <property type="entry name" value="Patatin"/>
    <property type="match status" value="1"/>
</dbReference>
<dbReference type="PANTHER" id="PTHR14226:SF29">
    <property type="entry name" value="NEUROPATHY TARGET ESTERASE SWS"/>
    <property type="match status" value="1"/>
</dbReference>
<keyword evidence="3 4" id="KW-0443">Lipid metabolism</keyword>
<protein>
    <submittedName>
        <fullName evidence="5">Patatin-like phospholipase family protein</fullName>
    </submittedName>
</protein>
<evidence type="ECO:0000256" key="3">
    <source>
        <dbReference type="ARBA" id="ARBA00023098"/>
    </source>
</evidence>
<evidence type="ECO:0000256" key="2">
    <source>
        <dbReference type="ARBA" id="ARBA00022963"/>
    </source>
</evidence>
<dbReference type="PANTHER" id="PTHR14226">
    <property type="entry name" value="NEUROPATHY TARGET ESTERASE/SWISS CHEESE D.MELANOGASTER"/>
    <property type="match status" value="1"/>
</dbReference>
<dbReference type="Gene3D" id="3.40.1090.10">
    <property type="entry name" value="Cytosolic phospholipase A2 catalytic domain"/>
    <property type="match status" value="2"/>
</dbReference>
<dbReference type="PROSITE" id="PS51635">
    <property type="entry name" value="PNPLA"/>
    <property type="match status" value="1"/>
</dbReference>
<proteinExistence type="predicted"/>
<keyword evidence="2 4" id="KW-0442">Lipid degradation</keyword>
<feature type="active site" description="Nucleophile" evidence="4">
    <location>
        <position position="40"/>
    </location>
</feature>
<organism evidence="5 6">
    <name type="scientific">Clostridium botulinum</name>
    <dbReference type="NCBI Taxonomy" id="1491"/>
    <lineage>
        <taxon>Bacteria</taxon>
        <taxon>Bacillati</taxon>
        <taxon>Bacillota</taxon>
        <taxon>Clostridia</taxon>
        <taxon>Eubacteriales</taxon>
        <taxon>Clostridiaceae</taxon>
        <taxon>Clostridium</taxon>
    </lineage>
</organism>
<reference evidence="5 6" key="1">
    <citation type="submission" date="2019-04" db="EMBL/GenBank/DDBJ databases">
        <title>Genome sequencing of Clostridium botulinum Groups I-IV and Clostridium butyricum.</title>
        <authorList>
            <person name="Brunt J."/>
            <person name="Van Vliet A.H.M."/>
            <person name="Stringer S.C."/>
            <person name="Carter A.T."/>
            <person name="Peck M.W."/>
        </authorList>
    </citation>
    <scope>NUCLEOTIDE SEQUENCE [LARGE SCALE GENOMIC DNA]</scope>
    <source>
        <strain evidence="5 6">IFR 18/054</strain>
    </source>
</reference>
<dbReference type="InterPro" id="IPR002641">
    <property type="entry name" value="PNPLA_dom"/>
</dbReference>
<accession>A0A0M0AEX3</accession>
<feature type="short sequence motif" description="DGA/G" evidence="4">
    <location>
        <begin position="183"/>
        <end position="185"/>
    </location>
</feature>
<name>A0A0M0AEX3_CLOBO</name>
<feature type="short sequence motif" description="GXGXXG" evidence="4">
    <location>
        <begin position="9"/>
        <end position="14"/>
    </location>
</feature>
<gene>
    <name evidence="5" type="ORF">FCV25_18660</name>
</gene>
<dbReference type="InterPro" id="IPR016035">
    <property type="entry name" value="Acyl_Trfase/lysoPLipase"/>
</dbReference>
<evidence type="ECO:0000313" key="6">
    <source>
        <dbReference type="Proteomes" id="UP000472521"/>
    </source>
</evidence>
<dbReference type="InterPro" id="IPR050301">
    <property type="entry name" value="NTE"/>
</dbReference>
<dbReference type="EMBL" id="SWND01000021">
    <property type="protein sequence ID" value="NFF03701.1"/>
    <property type="molecule type" value="Genomic_DNA"/>
</dbReference>
<evidence type="ECO:0000313" key="5">
    <source>
        <dbReference type="EMBL" id="NFF03701.1"/>
    </source>
</evidence>
<dbReference type="AlphaFoldDB" id="A0A0M0AEX3"/>
<dbReference type="Proteomes" id="UP000472521">
    <property type="component" value="Unassembled WGS sequence"/>
</dbReference>